<protein>
    <submittedName>
        <fullName evidence="2">Transcriptional regulator</fullName>
    </submittedName>
</protein>
<sequence>MNDVKQEPCCQESVAHVDCSCIIDLSTPATLERDFHAWLHEVSRRPIE</sequence>
<dbReference type="WBParaSite" id="Hba_00664">
    <property type="protein sequence ID" value="Hba_00664"/>
    <property type="gene ID" value="Hba_00664"/>
</dbReference>
<keyword evidence="1" id="KW-1185">Reference proteome</keyword>
<name>A0A1I7W7R1_HETBA</name>
<evidence type="ECO:0000313" key="1">
    <source>
        <dbReference type="Proteomes" id="UP000095283"/>
    </source>
</evidence>
<dbReference type="AlphaFoldDB" id="A0A1I7W7R1"/>
<organism evidence="1 2">
    <name type="scientific">Heterorhabditis bacteriophora</name>
    <name type="common">Entomopathogenic nematode worm</name>
    <dbReference type="NCBI Taxonomy" id="37862"/>
    <lineage>
        <taxon>Eukaryota</taxon>
        <taxon>Metazoa</taxon>
        <taxon>Ecdysozoa</taxon>
        <taxon>Nematoda</taxon>
        <taxon>Chromadorea</taxon>
        <taxon>Rhabditida</taxon>
        <taxon>Rhabditina</taxon>
        <taxon>Rhabditomorpha</taxon>
        <taxon>Strongyloidea</taxon>
        <taxon>Heterorhabditidae</taxon>
        <taxon>Heterorhabditis</taxon>
    </lineage>
</organism>
<evidence type="ECO:0000313" key="2">
    <source>
        <dbReference type="WBParaSite" id="Hba_00664"/>
    </source>
</evidence>
<dbReference type="Proteomes" id="UP000095283">
    <property type="component" value="Unplaced"/>
</dbReference>
<reference evidence="2" key="1">
    <citation type="submission" date="2016-11" db="UniProtKB">
        <authorList>
            <consortium name="WormBaseParasite"/>
        </authorList>
    </citation>
    <scope>IDENTIFICATION</scope>
</reference>
<accession>A0A1I7W7R1</accession>
<proteinExistence type="predicted"/>